<protein>
    <recommendedName>
        <fullName evidence="2">C4H2-type domain-containing protein</fullName>
    </recommendedName>
</protein>
<keyword evidence="1" id="KW-0175">Coiled coil</keyword>
<organism evidence="3 4">
    <name type="scientific">Pristionchus fissidentatus</name>
    <dbReference type="NCBI Taxonomy" id="1538716"/>
    <lineage>
        <taxon>Eukaryota</taxon>
        <taxon>Metazoa</taxon>
        <taxon>Ecdysozoa</taxon>
        <taxon>Nematoda</taxon>
        <taxon>Chromadorea</taxon>
        <taxon>Rhabditida</taxon>
        <taxon>Rhabditina</taxon>
        <taxon>Diplogasteromorpha</taxon>
        <taxon>Diplogasteroidea</taxon>
        <taxon>Neodiplogasteridae</taxon>
        <taxon>Pristionchus</taxon>
    </lineage>
</organism>
<feature type="domain" description="C4H2-type" evidence="2">
    <location>
        <begin position="247"/>
        <end position="288"/>
    </location>
</feature>
<dbReference type="GO" id="GO:0045666">
    <property type="term" value="P:positive regulation of neuron differentiation"/>
    <property type="evidence" value="ECO:0007669"/>
    <property type="project" value="TreeGrafter"/>
</dbReference>
<dbReference type="PANTHER" id="PTHR31058">
    <property type="entry name" value="ZINC FINGER C4H2 DOMAIN-CONTAINING PROTEIN"/>
    <property type="match status" value="1"/>
</dbReference>
<comment type="caution">
    <text evidence="3">The sequence shown here is derived from an EMBL/GenBank/DDBJ whole genome shotgun (WGS) entry which is preliminary data.</text>
</comment>
<name>A0AAV5V6H8_9BILA</name>
<sequence length="288" mass="31812">MMESPAHIVDHTVSAAELDRIAHAQWMLDDYKARRDELLVELNMFRVNERFIEETLQTLAELNKEKEEHSEIIQNINQDKQRLETDMEDARFDQREIEQKLMKKYEALMRVMDQSNDRLKEAGVEETTLNQNDVDALEIPKHILAASLAAAVSPASSSSAATAAIGSAARVATSAPPTPVQIPPHPLLAHFQGFSPSLFSNPFEQFMMAAQASSPAAFARPSTVPSGISTLSALKSASSASSSSGDHQSPPMKTCQSCFQQIHRNAPICPMCKSKSRSKNPKKPKRKE</sequence>
<dbReference type="EMBL" id="BTSY01000002">
    <property type="protein sequence ID" value="GMT14346.1"/>
    <property type="molecule type" value="Genomic_DNA"/>
</dbReference>
<reference evidence="3" key="1">
    <citation type="submission" date="2023-10" db="EMBL/GenBank/DDBJ databases">
        <title>Genome assembly of Pristionchus species.</title>
        <authorList>
            <person name="Yoshida K."/>
            <person name="Sommer R.J."/>
        </authorList>
    </citation>
    <scope>NUCLEOTIDE SEQUENCE</scope>
    <source>
        <strain evidence="3">RS5133</strain>
    </source>
</reference>
<dbReference type="AlphaFoldDB" id="A0AAV5V6H8"/>
<evidence type="ECO:0000313" key="4">
    <source>
        <dbReference type="Proteomes" id="UP001432322"/>
    </source>
</evidence>
<gene>
    <name evidence="3" type="ORF">PFISCL1PPCAC_5643</name>
</gene>
<dbReference type="Pfam" id="PF10146">
    <property type="entry name" value="zf-C4H2"/>
    <property type="match status" value="1"/>
</dbReference>
<feature type="coiled-coil region" evidence="1">
    <location>
        <begin position="52"/>
        <end position="122"/>
    </location>
</feature>
<evidence type="ECO:0000256" key="1">
    <source>
        <dbReference type="SAM" id="Coils"/>
    </source>
</evidence>
<evidence type="ECO:0000313" key="3">
    <source>
        <dbReference type="EMBL" id="GMT14346.1"/>
    </source>
</evidence>
<dbReference type="InterPro" id="IPR018482">
    <property type="entry name" value="Znf-C4H2"/>
</dbReference>
<dbReference type="PROSITE" id="PS51896">
    <property type="entry name" value="ZF_C4H2"/>
    <property type="match status" value="1"/>
</dbReference>
<dbReference type="Proteomes" id="UP001432322">
    <property type="component" value="Unassembled WGS sequence"/>
</dbReference>
<dbReference type="InterPro" id="IPR044069">
    <property type="entry name" value="ZF_C4H2"/>
</dbReference>
<dbReference type="PANTHER" id="PTHR31058:SF10">
    <property type="entry name" value="C4H2-TYPE DOMAIN-CONTAINING PROTEIN"/>
    <property type="match status" value="1"/>
</dbReference>
<dbReference type="GO" id="GO:0005634">
    <property type="term" value="C:nucleus"/>
    <property type="evidence" value="ECO:0007669"/>
    <property type="project" value="TreeGrafter"/>
</dbReference>
<proteinExistence type="predicted"/>
<keyword evidence="4" id="KW-1185">Reference proteome</keyword>
<evidence type="ECO:0000259" key="2">
    <source>
        <dbReference type="PROSITE" id="PS51896"/>
    </source>
</evidence>
<accession>A0AAV5V6H8</accession>